<organism evidence="3">
    <name type="scientific">Eiseniibacteriota bacterium</name>
    <dbReference type="NCBI Taxonomy" id="2212470"/>
    <lineage>
        <taxon>Bacteria</taxon>
        <taxon>Candidatus Eiseniibacteriota</taxon>
    </lineage>
</organism>
<dbReference type="Pfam" id="PF05193">
    <property type="entry name" value="Peptidase_M16_C"/>
    <property type="match status" value="1"/>
</dbReference>
<dbReference type="Gene3D" id="3.30.830.10">
    <property type="entry name" value="Metalloenzyme, LuxS/M16 peptidase-like"/>
    <property type="match status" value="2"/>
</dbReference>
<dbReference type="PANTHER" id="PTHR11851">
    <property type="entry name" value="METALLOPROTEASE"/>
    <property type="match status" value="1"/>
</dbReference>
<evidence type="ECO:0000313" key="3">
    <source>
        <dbReference type="EMBL" id="HER43824.1"/>
    </source>
</evidence>
<dbReference type="InterPro" id="IPR007863">
    <property type="entry name" value="Peptidase_M16_C"/>
</dbReference>
<dbReference type="SUPFAM" id="SSF63411">
    <property type="entry name" value="LuxS/MPP-like metallohydrolase"/>
    <property type="match status" value="2"/>
</dbReference>
<gene>
    <name evidence="3" type="ORF">ENO08_05140</name>
</gene>
<dbReference type="InterPro" id="IPR011249">
    <property type="entry name" value="Metalloenz_LuxS/M16"/>
</dbReference>
<dbReference type="EMBL" id="DSEC01000360">
    <property type="protein sequence ID" value="HER43824.1"/>
    <property type="molecule type" value="Genomic_DNA"/>
</dbReference>
<sequence length="414" mass="44658">MPLVTIRLLVPAGSCADPAGREGLAGMTARLLLKGAGGMGAEKISAAIEGVGGMLEARAGRDYAIVYGDFLSRDFELGLGYLARAVMSPDFPASEFERERSTVLAEAMSVKENPYALANREFLRLLLGPHPYGNPVDGYPASVGGMKRGDVAAFHRARYVPQGSVLAVVGDIDSAKAKDLIEKKLGGWKGSAPAGSGVPALETGPVKARRVVVIDKPDLTQSQIRIGNIAAGRNTPDYFELTVANSVLGGGFTSRLMDEIRVNRGLSYGARSVLGQYRYGGYFGIYTYTKNATLRETIDVALEQVRLLRDETVGDEELTGSKRYISGLFPFDIETNGDIAQWMTDLEFYGLGGDFVEKYRSRIGEISPDGVERAAGKYFGYDGNLIMVMTNYKETKGQLEGLGDMEVIPVSDIE</sequence>
<name>A0A7V2AV47_UNCEI</name>
<comment type="caution">
    <text evidence="3">The sequence shown here is derived from an EMBL/GenBank/DDBJ whole genome shotgun (WGS) entry which is preliminary data.</text>
</comment>
<proteinExistence type="predicted"/>
<dbReference type="Pfam" id="PF00675">
    <property type="entry name" value="Peptidase_M16"/>
    <property type="match status" value="1"/>
</dbReference>
<protein>
    <submittedName>
        <fullName evidence="3">Insulinase family protein</fullName>
    </submittedName>
</protein>
<dbReference type="InterPro" id="IPR011765">
    <property type="entry name" value="Pept_M16_N"/>
</dbReference>
<evidence type="ECO:0000259" key="1">
    <source>
        <dbReference type="Pfam" id="PF00675"/>
    </source>
</evidence>
<accession>A0A7V2AV47</accession>
<dbReference type="PANTHER" id="PTHR11851:SF224">
    <property type="entry name" value="PROCESSING PROTEASE"/>
    <property type="match status" value="1"/>
</dbReference>
<dbReference type="AlphaFoldDB" id="A0A7V2AV47"/>
<feature type="domain" description="Peptidase M16 N-terminal" evidence="1">
    <location>
        <begin position="4"/>
        <end position="118"/>
    </location>
</feature>
<dbReference type="GO" id="GO:0046872">
    <property type="term" value="F:metal ion binding"/>
    <property type="evidence" value="ECO:0007669"/>
    <property type="project" value="InterPro"/>
</dbReference>
<reference evidence="3" key="1">
    <citation type="journal article" date="2020" name="mSystems">
        <title>Genome- and Community-Level Interaction Insights into Carbon Utilization and Element Cycling Functions of Hydrothermarchaeota in Hydrothermal Sediment.</title>
        <authorList>
            <person name="Zhou Z."/>
            <person name="Liu Y."/>
            <person name="Xu W."/>
            <person name="Pan J."/>
            <person name="Luo Z.H."/>
            <person name="Li M."/>
        </authorList>
    </citation>
    <scope>NUCLEOTIDE SEQUENCE [LARGE SCALE GENOMIC DNA]</scope>
    <source>
        <strain evidence="3">SpSt-1233</strain>
    </source>
</reference>
<evidence type="ECO:0000259" key="2">
    <source>
        <dbReference type="Pfam" id="PF05193"/>
    </source>
</evidence>
<feature type="domain" description="Peptidase M16 C-terminal" evidence="2">
    <location>
        <begin position="147"/>
        <end position="323"/>
    </location>
</feature>
<dbReference type="InterPro" id="IPR050361">
    <property type="entry name" value="MPP/UQCRC_Complex"/>
</dbReference>
<dbReference type="Proteomes" id="UP000886069">
    <property type="component" value="Unassembled WGS sequence"/>
</dbReference>